<dbReference type="Gene3D" id="1.10.472.80">
    <property type="entry name" value="Ypt/Rab-GAP domain of gyp1p, domain 3"/>
    <property type="match status" value="1"/>
</dbReference>
<keyword evidence="4" id="KW-1185">Reference proteome</keyword>
<sequence>MSTNIQDYVEILNAEQYVQVEKLAEHARHGITPKVRGEVWLYLLKVLSADKTSEITSIISMNSLYQSLESDLPSDLQILLTKTALAHHARRFHQPTYAGLISSITAESSRGSNNSKTSAQSAGNGLKMNTTPAQPFDQGNNGAGSWMGNEPSSSSNRSRGSTVASQSRPSGSTSQGHSRDPSGRVHVLEQFSSTASQRSTDHPTDKSERSERSERVERQDRVQRQDWIERTNVGPVDDGTTTLRSQVSRFLPPPPTTPPTRQAYLSTLIEVFGKYHNSQRAKGKDRETRRLSSGLDDTEANWVYLATPFICCLSRPTAIYLGFEKLAERMESFPPLPSQLASLLLLVRQALPELFSFFEDEQVPYVQVAMGWLKSLLSREMWLGDVLRLWDAYLASTDMFALHCYVCVAVLATCKETLEELDGSEVKLMLMDLPPLDVDRLLQDAASLRVSFPLPVPAADDDA</sequence>
<dbReference type="SUPFAM" id="SSF47923">
    <property type="entry name" value="Ypt/Rab-GAP domain of gyp1p"/>
    <property type="match status" value="2"/>
</dbReference>
<dbReference type="AlphaFoldDB" id="A0A1Y1UF27"/>
<protein>
    <recommendedName>
        <fullName evidence="2">Rab-GAP TBC domain-containing protein</fullName>
    </recommendedName>
</protein>
<dbReference type="STRING" id="4999.A0A1Y1UF27"/>
<gene>
    <name evidence="3" type="ORF">BD324DRAFT_460250</name>
</gene>
<evidence type="ECO:0000313" key="3">
    <source>
        <dbReference type="EMBL" id="ORX36671.1"/>
    </source>
</evidence>
<feature type="compositionally biased region" description="Basic and acidic residues" evidence="1">
    <location>
        <begin position="199"/>
        <end position="229"/>
    </location>
</feature>
<dbReference type="OrthoDB" id="27140at2759"/>
<dbReference type="Proteomes" id="UP000193218">
    <property type="component" value="Unassembled WGS sequence"/>
</dbReference>
<dbReference type="PROSITE" id="PS50086">
    <property type="entry name" value="TBC_RABGAP"/>
    <property type="match status" value="1"/>
</dbReference>
<dbReference type="SMART" id="SM00164">
    <property type="entry name" value="TBC"/>
    <property type="match status" value="1"/>
</dbReference>
<feature type="compositionally biased region" description="Low complexity" evidence="1">
    <location>
        <begin position="152"/>
        <end position="161"/>
    </location>
</feature>
<proteinExistence type="predicted"/>
<dbReference type="Pfam" id="PF00566">
    <property type="entry name" value="RabGAP-TBC"/>
    <property type="match status" value="1"/>
</dbReference>
<evidence type="ECO:0000259" key="2">
    <source>
        <dbReference type="PROSITE" id="PS50086"/>
    </source>
</evidence>
<dbReference type="FunFam" id="1.10.472.80:FF:000054">
    <property type="entry name" value="Chromosome 16, whole genome shotgun sequence"/>
    <property type="match status" value="1"/>
</dbReference>
<comment type="caution">
    <text evidence="3">The sequence shown here is derived from an EMBL/GenBank/DDBJ whole genome shotgun (WGS) entry which is preliminary data.</text>
</comment>
<evidence type="ECO:0000256" key="1">
    <source>
        <dbReference type="SAM" id="MobiDB-lite"/>
    </source>
</evidence>
<name>A0A1Y1UF27_9TREE</name>
<evidence type="ECO:0000313" key="4">
    <source>
        <dbReference type="Proteomes" id="UP000193218"/>
    </source>
</evidence>
<feature type="compositionally biased region" description="Basic and acidic residues" evidence="1">
    <location>
        <begin position="177"/>
        <end position="187"/>
    </location>
</feature>
<organism evidence="3 4">
    <name type="scientific">Kockovaella imperatae</name>
    <dbReference type="NCBI Taxonomy" id="4999"/>
    <lineage>
        <taxon>Eukaryota</taxon>
        <taxon>Fungi</taxon>
        <taxon>Dikarya</taxon>
        <taxon>Basidiomycota</taxon>
        <taxon>Agaricomycotina</taxon>
        <taxon>Tremellomycetes</taxon>
        <taxon>Tremellales</taxon>
        <taxon>Cuniculitremaceae</taxon>
        <taxon>Kockovaella</taxon>
    </lineage>
</organism>
<accession>A0A1Y1UF27</accession>
<dbReference type="RefSeq" id="XP_021870740.1">
    <property type="nucleotide sequence ID" value="XM_022012849.1"/>
</dbReference>
<reference evidence="3 4" key="1">
    <citation type="submission" date="2017-03" db="EMBL/GenBank/DDBJ databases">
        <title>Widespread Adenine N6-methylation of Active Genes in Fungi.</title>
        <authorList>
            <consortium name="DOE Joint Genome Institute"/>
            <person name="Mondo S.J."/>
            <person name="Dannebaum R.O."/>
            <person name="Kuo R.C."/>
            <person name="Louie K.B."/>
            <person name="Bewick A.J."/>
            <person name="Labutti K."/>
            <person name="Haridas S."/>
            <person name="Kuo A."/>
            <person name="Salamov A."/>
            <person name="Ahrendt S.R."/>
            <person name="Lau R."/>
            <person name="Bowen B.P."/>
            <person name="Lipzen A."/>
            <person name="Sullivan W."/>
            <person name="Andreopoulos W.B."/>
            <person name="Clum A."/>
            <person name="Lindquist E."/>
            <person name="Daum C."/>
            <person name="Northen T.R."/>
            <person name="Ramamoorthy G."/>
            <person name="Schmitz R.J."/>
            <person name="Gryganskyi A."/>
            <person name="Culley D."/>
            <person name="Magnuson J."/>
            <person name="James T.Y."/>
            <person name="O'Malley M.A."/>
            <person name="Stajich J.E."/>
            <person name="Spatafora J.W."/>
            <person name="Visel A."/>
            <person name="Grigoriev I.V."/>
        </authorList>
    </citation>
    <scope>NUCLEOTIDE SEQUENCE [LARGE SCALE GENOMIC DNA]</scope>
    <source>
        <strain evidence="3 4">NRRL Y-17943</strain>
    </source>
</reference>
<dbReference type="EMBL" id="NBSH01000007">
    <property type="protein sequence ID" value="ORX36671.1"/>
    <property type="molecule type" value="Genomic_DNA"/>
</dbReference>
<dbReference type="InterPro" id="IPR035969">
    <property type="entry name" value="Rab-GAP_TBC_sf"/>
</dbReference>
<feature type="domain" description="Rab-GAP TBC" evidence="2">
    <location>
        <begin position="30"/>
        <end position="397"/>
    </location>
</feature>
<feature type="compositionally biased region" description="Polar residues" evidence="1">
    <location>
        <begin position="106"/>
        <end position="140"/>
    </location>
</feature>
<dbReference type="GeneID" id="33554657"/>
<feature type="compositionally biased region" description="Polar residues" evidence="1">
    <location>
        <begin position="162"/>
        <end position="176"/>
    </location>
</feature>
<dbReference type="InParanoid" id="A0A1Y1UF27"/>
<dbReference type="InterPro" id="IPR000195">
    <property type="entry name" value="Rab-GAP-TBC_dom"/>
</dbReference>
<feature type="region of interest" description="Disordered" evidence="1">
    <location>
        <begin position="106"/>
        <end position="241"/>
    </location>
</feature>